<feature type="domain" description="Enoyl reductase (ER)" evidence="3">
    <location>
        <begin position="47"/>
        <end position="383"/>
    </location>
</feature>
<dbReference type="InterPro" id="IPR011032">
    <property type="entry name" value="GroES-like_sf"/>
</dbReference>
<comment type="caution">
    <text evidence="4">The sequence shown here is derived from an EMBL/GenBank/DDBJ whole genome shotgun (WGS) entry which is preliminary data.</text>
</comment>
<dbReference type="Gene3D" id="3.40.50.720">
    <property type="entry name" value="NAD(P)-binding Rossmann-like Domain"/>
    <property type="match status" value="1"/>
</dbReference>
<dbReference type="Pfam" id="PF08240">
    <property type="entry name" value="ADH_N"/>
    <property type="match status" value="1"/>
</dbReference>
<dbReference type="Gene3D" id="3.90.180.10">
    <property type="entry name" value="Medium-chain alcohol dehydrogenases, catalytic domain"/>
    <property type="match status" value="1"/>
</dbReference>
<organism evidence="4 5">
    <name type="scientific">Fusarium avenaceum</name>
    <dbReference type="NCBI Taxonomy" id="40199"/>
    <lineage>
        <taxon>Eukaryota</taxon>
        <taxon>Fungi</taxon>
        <taxon>Dikarya</taxon>
        <taxon>Ascomycota</taxon>
        <taxon>Pezizomycotina</taxon>
        <taxon>Sordariomycetes</taxon>
        <taxon>Hypocreomycetidae</taxon>
        <taxon>Hypocreales</taxon>
        <taxon>Nectriaceae</taxon>
        <taxon>Fusarium</taxon>
        <taxon>Fusarium tricinctum species complex</taxon>
    </lineage>
</organism>
<dbReference type="InterPro" id="IPR013154">
    <property type="entry name" value="ADH-like_N"/>
</dbReference>
<dbReference type="GO" id="GO:0016651">
    <property type="term" value="F:oxidoreductase activity, acting on NAD(P)H"/>
    <property type="evidence" value="ECO:0007669"/>
    <property type="project" value="InterPro"/>
</dbReference>
<gene>
    <name evidence="4" type="ORF">KAF25_000279</name>
</gene>
<keyword evidence="5" id="KW-1185">Reference proteome</keyword>
<proteinExistence type="inferred from homology"/>
<evidence type="ECO:0000313" key="4">
    <source>
        <dbReference type="EMBL" id="KAG5659077.1"/>
    </source>
</evidence>
<dbReference type="InterPro" id="IPR020843">
    <property type="entry name" value="ER"/>
</dbReference>
<dbReference type="CDD" id="cd08249">
    <property type="entry name" value="enoyl_reductase_like"/>
    <property type="match status" value="1"/>
</dbReference>
<evidence type="ECO:0000313" key="5">
    <source>
        <dbReference type="Proteomes" id="UP000782241"/>
    </source>
</evidence>
<reference evidence="4" key="1">
    <citation type="submission" date="2021-04" db="EMBL/GenBank/DDBJ databases">
        <title>Draft genome of Fusarium avenaceum strain F156N33, isolated from an atmospheric sample in Virginia.</title>
        <authorList>
            <person name="Yang S."/>
            <person name="Vinatzer B.A."/>
            <person name="Coleman J."/>
        </authorList>
    </citation>
    <scope>NUCLEOTIDE SEQUENCE</scope>
    <source>
        <strain evidence="4">F156N33</strain>
    </source>
</reference>
<dbReference type="SUPFAM" id="SSF50129">
    <property type="entry name" value="GroES-like"/>
    <property type="match status" value="1"/>
</dbReference>
<dbReference type="InterPro" id="IPR036291">
    <property type="entry name" value="NAD(P)-bd_dom_sf"/>
</dbReference>
<comment type="similarity">
    <text evidence="1">Belongs to the zinc-containing alcohol dehydrogenase family.</text>
</comment>
<dbReference type="SUPFAM" id="SSF51735">
    <property type="entry name" value="NAD(P)-binding Rossmann-fold domains"/>
    <property type="match status" value="1"/>
</dbReference>
<dbReference type="EMBL" id="JAGPUO010000012">
    <property type="protein sequence ID" value="KAG5659077.1"/>
    <property type="molecule type" value="Genomic_DNA"/>
</dbReference>
<dbReference type="AlphaFoldDB" id="A0A9P7H608"/>
<dbReference type="SMART" id="SM00829">
    <property type="entry name" value="PKS_ER"/>
    <property type="match status" value="1"/>
</dbReference>
<dbReference type="Proteomes" id="UP000782241">
    <property type="component" value="Unassembled WGS sequence"/>
</dbReference>
<dbReference type="PANTHER" id="PTHR45348:SF5">
    <property type="entry name" value="OXIDOREDUCTASE, PUTATIVE (AFU_ORTHOLOGUE AFUA_8G01420)-RELATED"/>
    <property type="match status" value="1"/>
</dbReference>
<evidence type="ECO:0000256" key="1">
    <source>
        <dbReference type="ARBA" id="ARBA00008072"/>
    </source>
</evidence>
<sequence>MSRPFKRLLNAAGFKSSLANPQSRTLLEFSAILIPAVCLENRLIFPGPKVDIVDSPIPVAQKGQVLIHVMVSGSNPKDFKAAYFLPLSNLGDDIAGYVKSVGPGVSEYRPGDRVAAFHQIYTPHGAFAEYAIAWANSTFRIPDTVSFEEAATIPLTAMTAAIGLYSNLRLPDPWTTEEDRPKSLPLVIYGAGAAVGSFAVQLARKSEVHPIICVAGQSKDYVETLIDRSKGDTIVDYRLGPKVVVTEIKKALGGMQLLHAFDSVAEHGSDKILGALLEPQNARLAMVLPYDRTKIPKSHGVPYLDQYELPVLEGVPEGVEVIWTAVGSVHGSHEHFGYVFFRYLALGLEEGWFKPHPYLVVPGGLNGLARGLADLHKGKAHAVKYVYRISETEGLDSFVEMASDAKVVDTASKDVTAVELESKEKDSSYKPAYGDLDSLDRKAYEENKVYMDFVTKKILPDY</sequence>
<dbReference type="InterPro" id="IPR047122">
    <property type="entry name" value="Trans-enoyl_RdTase-like"/>
</dbReference>
<name>A0A9P7H608_9HYPO</name>
<keyword evidence="2" id="KW-0560">Oxidoreductase</keyword>
<evidence type="ECO:0000259" key="3">
    <source>
        <dbReference type="SMART" id="SM00829"/>
    </source>
</evidence>
<protein>
    <recommendedName>
        <fullName evidence="3">Enoyl reductase (ER) domain-containing protein</fullName>
    </recommendedName>
</protein>
<dbReference type="PANTHER" id="PTHR45348">
    <property type="entry name" value="HYPOTHETICAL OXIDOREDUCTASE (EUROFUNG)"/>
    <property type="match status" value="1"/>
</dbReference>
<accession>A0A9P7H608</accession>
<evidence type="ECO:0000256" key="2">
    <source>
        <dbReference type="ARBA" id="ARBA00023002"/>
    </source>
</evidence>